<evidence type="ECO:0000313" key="1">
    <source>
        <dbReference type="EMBL" id="QVL32950.1"/>
    </source>
</evidence>
<organism evidence="1 2">
    <name type="scientific">Telmatocola sphagniphila</name>
    <dbReference type="NCBI Taxonomy" id="1123043"/>
    <lineage>
        <taxon>Bacteria</taxon>
        <taxon>Pseudomonadati</taxon>
        <taxon>Planctomycetota</taxon>
        <taxon>Planctomycetia</taxon>
        <taxon>Gemmatales</taxon>
        <taxon>Gemmataceae</taxon>
    </lineage>
</organism>
<dbReference type="KEGG" id="tsph:KIH39_03265"/>
<sequence length="247" mass="28149">MNPYSAICDDFGVYAHLNTKIDLPLHSETILHFFEALQKGFPQLTELQKKETGEYVLEEEREAENFRWIALESKRVSTCYMNPPLLEDADNQHARVLENAPYHLDLSSLNLESLDLFYTFDFIYPGNHDQVIAEALGQSSPFDGLLNLDGARVVGYEPSILLALDDKCRLQARIGVESRSSLAQIQSGQFTESPLSVNVLIRQFWGKQPFKSFVESYHNQRRISQELIESFVIPQVVTPLAQRIAAR</sequence>
<keyword evidence="2" id="KW-1185">Reference proteome</keyword>
<name>A0A8E6EVM7_9BACT</name>
<dbReference type="AlphaFoldDB" id="A0A8E6EVM7"/>
<dbReference type="RefSeq" id="WP_213497840.1">
    <property type="nucleotide sequence ID" value="NZ_CP074694.1"/>
</dbReference>
<accession>A0A8E6EVM7</accession>
<reference evidence="1" key="1">
    <citation type="submission" date="2021-05" db="EMBL/GenBank/DDBJ databases">
        <title>Complete genome sequence of the cellulolytic planctomycete Telmatocola sphagniphila SP2T and characterization of the first cellulase from planctomycetes.</title>
        <authorList>
            <person name="Rakitin A.L."/>
            <person name="Beletsky A.V."/>
            <person name="Naumoff D.G."/>
            <person name="Kulichevskaya I.S."/>
            <person name="Mardanov A.V."/>
            <person name="Ravin N.V."/>
            <person name="Dedysh S.N."/>
        </authorList>
    </citation>
    <scope>NUCLEOTIDE SEQUENCE</scope>
    <source>
        <strain evidence="1">SP2T</strain>
    </source>
</reference>
<evidence type="ECO:0000313" key="2">
    <source>
        <dbReference type="Proteomes" id="UP000676194"/>
    </source>
</evidence>
<gene>
    <name evidence="1" type="ORF">KIH39_03265</name>
</gene>
<proteinExistence type="predicted"/>
<dbReference type="Proteomes" id="UP000676194">
    <property type="component" value="Chromosome"/>
</dbReference>
<dbReference type="EMBL" id="CP074694">
    <property type="protein sequence ID" value="QVL32950.1"/>
    <property type="molecule type" value="Genomic_DNA"/>
</dbReference>
<protein>
    <submittedName>
        <fullName evidence="1">Uncharacterized protein</fullName>
    </submittedName>
</protein>